<comment type="similarity">
    <text evidence="3">Belongs to the ABC transporter superfamily.</text>
</comment>
<feature type="domain" description="ABC transporter" evidence="13">
    <location>
        <begin position="342"/>
        <end position="590"/>
    </location>
</feature>
<feature type="transmembrane region" description="Helical" evidence="11">
    <location>
        <begin position="227"/>
        <end position="250"/>
    </location>
</feature>
<dbReference type="PANTHER" id="PTHR43297:SF2">
    <property type="entry name" value="DIPEPTIDE TRANSPORT ATP-BINDING PROTEIN DPPD"/>
    <property type="match status" value="1"/>
</dbReference>
<evidence type="ECO:0000256" key="1">
    <source>
        <dbReference type="ARBA" id="ARBA00004141"/>
    </source>
</evidence>
<dbReference type="InterPro" id="IPR003439">
    <property type="entry name" value="ABC_transporter-like_ATP-bd"/>
</dbReference>
<dbReference type="GO" id="GO:0016887">
    <property type="term" value="F:ATP hydrolysis activity"/>
    <property type="evidence" value="ECO:0007669"/>
    <property type="project" value="InterPro"/>
</dbReference>
<keyword evidence="9 11" id="KW-1133">Transmembrane helix</keyword>
<feature type="transmembrane region" description="Helical" evidence="11">
    <location>
        <begin position="141"/>
        <end position="165"/>
    </location>
</feature>
<dbReference type="CDD" id="cd03257">
    <property type="entry name" value="ABC_NikE_OppD_transporters"/>
    <property type="match status" value="1"/>
</dbReference>
<feature type="transmembrane region" description="Helical" evidence="11">
    <location>
        <begin position="45"/>
        <end position="67"/>
    </location>
</feature>
<evidence type="ECO:0000256" key="12">
    <source>
        <dbReference type="SAM" id="MobiDB-lite"/>
    </source>
</evidence>
<feature type="region of interest" description="Disordered" evidence="12">
    <location>
        <begin position="304"/>
        <end position="330"/>
    </location>
</feature>
<dbReference type="InterPro" id="IPR025966">
    <property type="entry name" value="OppC_N"/>
</dbReference>
<dbReference type="NCBIfam" id="TIGR01727">
    <property type="entry name" value="oligo_HPY"/>
    <property type="match status" value="1"/>
</dbReference>
<dbReference type="InterPro" id="IPR003593">
    <property type="entry name" value="AAA+_ATPase"/>
</dbReference>
<dbReference type="Pfam" id="PF08352">
    <property type="entry name" value="oligo_HPY"/>
    <property type="match status" value="1"/>
</dbReference>
<dbReference type="InterPro" id="IPR027417">
    <property type="entry name" value="P-loop_NTPase"/>
</dbReference>
<dbReference type="GO" id="GO:0005886">
    <property type="term" value="C:plasma membrane"/>
    <property type="evidence" value="ECO:0007669"/>
    <property type="project" value="UniProtKB-SubCell"/>
</dbReference>
<protein>
    <submittedName>
        <fullName evidence="15">Peptide ABC transporter ATP-binding protein</fullName>
    </submittedName>
</protein>
<dbReference type="InterPro" id="IPR035906">
    <property type="entry name" value="MetI-like_sf"/>
</dbReference>
<dbReference type="PROSITE" id="PS50893">
    <property type="entry name" value="ABC_TRANSPORTER_2"/>
    <property type="match status" value="1"/>
</dbReference>
<name>A0A2W2BQB3_9ACTN</name>
<evidence type="ECO:0000256" key="6">
    <source>
        <dbReference type="ARBA" id="ARBA00022692"/>
    </source>
</evidence>
<evidence type="ECO:0000256" key="2">
    <source>
        <dbReference type="ARBA" id="ARBA00004202"/>
    </source>
</evidence>
<dbReference type="Pfam" id="PF00005">
    <property type="entry name" value="ABC_tran"/>
    <property type="match status" value="1"/>
</dbReference>
<feature type="transmembrane region" description="Helical" evidence="11">
    <location>
        <begin position="171"/>
        <end position="188"/>
    </location>
</feature>
<evidence type="ECO:0000256" key="10">
    <source>
        <dbReference type="ARBA" id="ARBA00023136"/>
    </source>
</evidence>
<evidence type="ECO:0000313" key="16">
    <source>
        <dbReference type="Proteomes" id="UP000248764"/>
    </source>
</evidence>
<gene>
    <name evidence="15" type="ORF">C1I92_16880</name>
</gene>
<keyword evidence="10 11" id="KW-0472">Membrane</keyword>
<sequence>MTTTIPHSGGAVDLDGVASPLGVSGPSRTDPRGRTLWRAVFRQPLAALSIGYLLLVVLAAITADYLAPYDPSDVDLNQILSGPTAGHWLGTDSLGRDVLSRLMFGGRLSMAHAAIAVATFLLIGVSWGLIAGFFGGWANRVFTWLIDVIIAIPALVVLLVVLSVFDGDMTIAMVALGILAAPGFARVVRGVTLGVREELYVSAARVFGIPNRHIVVKHILPRVAGPILVHASLFAGGALLIDAGLAYLGFGPQPPTPTWGGMIIEASAVVSRQPWLLVPPGVTLGLATLALALLGDAIRDAGAERTGRAPARGSRPGPSGSMRSSTASRPARAQATDALLSVRDVSISLSLDGRQVQVVAGVDLDIRAGETVGLVGESGCGKSVLGSAILGLLPAAGKVTSGSIVYDGIDLASSGPRTMQGLRGSGIALIAQDPIAGLDPVYTAGQQVDELVRRHQGGSRKAVRARSLDLLNDVRLPDPIGVAGRYPHELSGGMAQRVAIAMALAGEPSLLIADEPTTALDVTVQSEILQLLRRLQRDRGMAIMLITHDWGVVAEMCQRAHVMYAGHIVESCSASEMFDHPSHPYTLGLLGSMPRRSLPGRPLPAIPGVVPTPGSWPGGCHFAPRCDFAMPECTEAPIPMLDAGAGHGVRCIRYEDIRGSSR</sequence>
<feature type="compositionally biased region" description="Low complexity" evidence="12">
    <location>
        <begin position="308"/>
        <end position="326"/>
    </location>
</feature>
<evidence type="ECO:0000256" key="4">
    <source>
        <dbReference type="ARBA" id="ARBA00022448"/>
    </source>
</evidence>
<dbReference type="Proteomes" id="UP000248764">
    <property type="component" value="Unassembled WGS sequence"/>
</dbReference>
<comment type="subcellular location">
    <subcellularLocation>
        <location evidence="11">Cell membrane</location>
        <topology evidence="11">Multi-pass membrane protein</topology>
    </subcellularLocation>
    <subcellularLocation>
        <location evidence="2">Cell membrane</location>
        <topology evidence="2">Peripheral membrane protein</topology>
    </subcellularLocation>
    <subcellularLocation>
        <location evidence="1">Membrane</location>
        <topology evidence="1">Multi-pass membrane protein</topology>
    </subcellularLocation>
</comment>
<keyword evidence="5" id="KW-1003">Cell membrane</keyword>
<evidence type="ECO:0000259" key="14">
    <source>
        <dbReference type="PROSITE" id="PS50928"/>
    </source>
</evidence>
<evidence type="ECO:0000256" key="7">
    <source>
        <dbReference type="ARBA" id="ARBA00022741"/>
    </source>
</evidence>
<feature type="region of interest" description="Disordered" evidence="12">
    <location>
        <begin position="1"/>
        <end position="30"/>
    </location>
</feature>
<comment type="similarity">
    <text evidence="11">Belongs to the binding-protein-dependent transport system permease family.</text>
</comment>
<evidence type="ECO:0000256" key="9">
    <source>
        <dbReference type="ARBA" id="ARBA00022989"/>
    </source>
</evidence>
<dbReference type="InterPro" id="IPR017871">
    <property type="entry name" value="ABC_transporter-like_CS"/>
</dbReference>
<keyword evidence="16" id="KW-1185">Reference proteome</keyword>
<feature type="transmembrane region" description="Helical" evidence="11">
    <location>
        <begin position="110"/>
        <end position="134"/>
    </location>
</feature>
<dbReference type="SUPFAM" id="SSF161098">
    <property type="entry name" value="MetI-like"/>
    <property type="match status" value="1"/>
</dbReference>
<dbReference type="PANTHER" id="PTHR43297">
    <property type="entry name" value="OLIGOPEPTIDE TRANSPORT ATP-BINDING PROTEIN APPD"/>
    <property type="match status" value="1"/>
</dbReference>
<keyword evidence="6 11" id="KW-0812">Transmembrane</keyword>
<keyword evidence="7" id="KW-0547">Nucleotide-binding</keyword>
<dbReference type="InterPro" id="IPR000515">
    <property type="entry name" value="MetI-like"/>
</dbReference>
<dbReference type="CDD" id="cd06261">
    <property type="entry name" value="TM_PBP2"/>
    <property type="match status" value="1"/>
</dbReference>
<reference evidence="15 16" key="1">
    <citation type="submission" date="2018-01" db="EMBL/GenBank/DDBJ databases">
        <title>Draft genome sequence of Jiangella sp. GTF31.</title>
        <authorList>
            <person name="Sahin N."/>
            <person name="Ay H."/>
            <person name="Saygin H."/>
        </authorList>
    </citation>
    <scope>NUCLEOTIDE SEQUENCE [LARGE SCALE GENOMIC DNA]</scope>
    <source>
        <strain evidence="15 16">GTF31</strain>
    </source>
</reference>
<dbReference type="RefSeq" id="WP_111255820.1">
    <property type="nucleotide sequence ID" value="NZ_POTW01000039.1"/>
</dbReference>
<dbReference type="Pfam" id="PF00528">
    <property type="entry name" value="BPD_transp_1"/>
    <property type="match status" value="1"/>
</dbReference>
<dbReference type="GO" id="GO:0005524">
    <property type="term" value="F:ATP binding"/>
    <property type="evidence" value="ECO:0007669"/>
    <property type="project" value="UniProtKB-KW"/>
</dbReference>
<dbReference type="GO" id="GO:0055085">
    <property type="term" value="P:transmembrane transport"/>
    <property type="evidence" value="ECO:0007669"/>
    <property type="project" value="InterPro"/>
</dbReference>
<evidence type="ECO:0000259" key="13">
    <source>
        <dbReference type="PROSITE" id="PS50893"/>
    </source>
</evidence>
<comment type="caution">
    <text evidence="15">The sequence shown here is derived from an EMBL/GenBank/DDBJ whole genome shotgun (WGS) entry which is preliminary data.</text>
</comment>
<organism evidence="15 16">
    <name type="scientific">Jiangella anatolica</name>
    <dbReference type="NCBI Taxonomy" id="2670374"/>
    <lineage>
        <taxon>Bacteria</taxon>
        <taxon>Bacillati</taxon>
        <taxon>Actinomycetota</taxon>
        <taxon>Actinomycetes</taxon>
        <taxon>Jiangellales</taxon>
        <taxon>Jiangellaceae</taxon>
        <taxon>Jiangella</taxon>
    </lineage>
</organism>
<keyword evidence="8 15" id="KW-0067">ATP-binding</keyword>
<dbReference type="Gene3D" id="1.10.3720.10">
    <property type="entry name" value="MetI-like"/>
    <property type="match status" value="1"/>
</dbReference>
<evidence type="ECO:0000256" key="5">
    <source>
        <dbReference type="ARBA" id="ARBA00022475"/>
    </source>
</evidence>
<evidence type="ECO:0000256" key="11">
    <source>
        <dbReference type="RuleBase" id="RU363032"/>
    </source>
</evidence>
<accession>A0A2W2BQB3</accession>
<dbReference type="FunFam" id="3.40.50.300:FF:000016">
    <property type="entry name" value="Oligopeptide ABC transporter ATP-binding component"/>
    <property type="match status" value="1"/>
</dbReference>
<dbReference type="Gene3D" id="3.40.50.300">
    <property type="entry name" value="P-loop containing nucleotide triphosphate hydrolases"/>
    <property type="match status" value="1"/>
</dbReference>
<dbReference type="EMBL" id="POTW01000039">
    <property type="protein sequence ID" value="PZF82408.1"/>
    <property type="molecule type" value="Genomic_DNA"/>
</dbReference>
<evidence type="ECO:0000256" key="3">
    <source>
        <dbReference type="ARBA" id="ARBA00005417"/>
    </source>
</evidence>
<dbReference type="PROSITE" id="PS50928">
    <property type="entry name" value="ABC_TM1"/>
    <property type="match status" value="1"/>
</dbReference>
<dbReference type="SMART" id="SM00382">
    <property type="entry name" value="AAA"/>
    <property type="match status" value="1"/>
</dbReference>
<dbReference type="SUPFAM" id="SSF52540">
    <property type="entry name" value="P-loop containing nucleoside triphosphate hydrolases"/>
    <property type="match status" value="1"/>
</dbReference>
<dbReference type="InterPro" id="IPR050388">
    <property type="entry name" value="ABC_Ni/Peptide_Import"/>
</dbReference>
<dbReference type="AlphaFoldDB" id="A0A2W2BQB3"/>
<dbReference type="GO" id="GO:0015833">
    <property type="term" value="P:peptide transport"/>
    <property type="evidence" value="ECO:0007669"/>
    <property type="project" value="InterPro"/>
</dbReference>
<dbReference type="PROSITE" id="PS00211">
    <property type="entry name" value="ABC_TRANSPORTER_1"/>
    <property type="match status" value="1"/>
</dbReference>
<evidence type="ECO:0000313" key="15">
    <source>
        <dbReference type="EMBL" id="PZF82408.1"/>
    </source>
</evidence>
<dbReference type="InterPro" id="IPR013563">
    <property type="entry name" value="Oligopep_ABC_C"/>
</dbReference>
<feature type="domain" description="ABC transmembrane type-1" evidence="14">
    <location>
        <begin position="106"/>
        <end position="295"/>
    </location>
</feature>
<evidence type="ECO:0000256" key="8">
    <source>
        <dbReference type="ARBA" id="ARBA00022840"/>
    </source>
</evidence>
<proteinExistence type="inferred from homology"/>
<dbReference type="Pfam" id="PF12911">
    <property type="entry name" value="OppC_N"/>
    <property type="match status" value="1"/>
</dbReference>
<keyword evidence="4 11" id="KW-0813">Transport</keyword>